<dbReference type="Proteomes" id="UP000193411">
    <property type="component" value="Unassembled WGS sequence"/>
</dbReference>
<name>A0A1Y2HZD6_9FUNG</name>
<keyword evidence="1" id="KW-0472">Membrane</keyword>
<sequence length="73" mass="7968">MSVNVANSFHVHICTSMNSFFLIQVCVTHSLMPLQSPLHSKSSIMILACFIALCASLTVVLTTLCKELSARRA</sequence>
<keyword evidence="1" id="KW-0812">Transmembrane</keyword>
<organism evidence="2 3">
    <name type="scientific">Catenaria anguillulae PL171</name>
    <dbReference type="NCBI Taxonomy" id="765915"/>
    <lineage>
        <taxon>Eukaryota</taxon>
        <taxon>Fungi</taxon>
        <taxon>Fungi incertae sedis</taxon>
        <taxon>Blastocladiomycota</taxon>
        <taxon>Blastocladiomycetes</taxon>
        <taxon>Blastocladiales</taxon>
        <taxon>Catenariaceae</taxon>
        <taxon>Catenaria</taxon>
    </lineage>
</organism>
<accession>A0A1Y2HZD6</accession>
<proteinExistence type="predicted"/>
<evidence type="ECO:0000313" key="3">
    <source>
        <dbReference type="Proteomes" id="UP000193411"/>
    </source>
</evidence>
<gene>
    <name evidence="2" type="ORF">BCR44DRAFT_1425932</name>
</gene>
<protein>
    <submittedName>
        <fullName evidence="2">Uncharacterized protein</fullName>
    </submittedName>
</protein>
<comment type="caution">
    <text evidence="2">The sequence shown here is derived from an EMBL/GenBank/DDBJ whole genome shotgun (WGS) entry which is preliminary data.</text>
</comment>
<feature type="transmembrane region" description="Helical" evidence="1">
    <location>
        <begin position="12"/>
        <end position="32"/>
    </location>
</feature>
<dbReference type="EMBL" id="MCFL01000004">
    <property type="protein sequence ID" value="ORZ39940.1"/>
    <property type="molecule type" value="Genomic_DNA"/>
</dbReference>
<evidence type="ECO:0000256" key="1">
    <source>
        <dbReference type="SAM" id="Phobius"/>
    </source>
</evidence>
<dbReference type="AlphaFoldDB" id="A0A1Y2HZD6"/>
<evidence type="ECO:0000313" key="2">
    <source>
        <dbReference type="EMBL" id="ORZ39940.1"/>
    </source>
</evidence>
<keyword evidence="3" id="KW-1185">Reference proteome</keyword>
<keyword evidence="1" id="KW-1133">Transmembrane helix</keyword>
<reference evidence="2 3" key="1">
    <citation type="submission" date="2016-07" db="EMBL/GenBank/DDBJ databases">
        <title>Pervasive Adenine N6-methylation of Active Genes in Fungi.</title>
        <authorList>
            <consortium name="DOE Joint Genome Institute"/>
            <person name="Mondo S.J."/>
            <person name="Dannebaum R.O."/>
            <person name="Kuo R.C."/>
            <person name="Labutti K."/>
            <person name="Haridas S."/>
            <person name="Kuo A."/>
            <person name="Salamov A."/>
            <person name="Ahrendt S.R."/>
            <person name="Lipzen A."/>
            <person name="Sullivan W."/>
            <person name="Andreopoulos W.B."/>
            <person name="Clum A."/>
            <person name="Lindquist E."/>
            <person name="Daum C."/>
            <person name="Ramamoorthy G.K."/>
            <person name="Gryganskyi A."/>
            <person name="Culley D."/>
            <person name="Magnuson J.K."/>
            <person name="James T.Y."/>
            <person name="O'Malley M.A."/>
            <person name="Stajich J.E."/>
            <person name="Spatafora J.W."/>
            <person name="Visel A."/>
            <person name="Grigoriev I.V."/>
        </authorList>
    </citation>
    <scope>NUCLEOTIDE SEQUENCE [LARGE SCALE GENOMIC DNA]</scope>
    <source>
        <strain evidence="2 3">PL171</strain>
    </source>
</reference>
<feature type="transmembrane region" description="Helical" evidence="1">
    <location>
        <begin position="44"/>
        <end position="65"/>
    </location>
</feature>